<organism evidence="8 9">
    <name type="scientific">Aeromicrobium endophyticum</name>
    <dbReference type="NCBI Taxonomy" id="2292704"/>
    <lineage>
        <taxon>Bacteria</taxon>
        <taxon>Bacillati</taxon>
        <taxon>Actinomycetota</taxon>
        <taxon>Actinomycetes</taxon>
        <taxon>Propionibacteriales</taxon>
        <taxon>Nocardioidaceae</taxon>
        <taxon>Aeromicrobium</taxon>
    </lineage>
</organism>
<dbReference type="RefSeq" id="WP_119702571.1">
    <property type="nucleotide sequence ID" value="NZ_JBHSOI010000001.1"/>
</dbReference>
<dbReference type="EMBL" id="QUBR01000001">
    <property type="protein sequence ID" value="REK72456.1"/>
    <property type="molecule type" value="Genomic_DNA"/>
</dbReference>
<feature type="transmembrane region" description="Helical" evidence="7">
    <location>
        <begin position="157"/>
        <end position="182"/>
    </location>
</feature>
<dbReference type="PIRSF" id="PIRSF035875">
    <property type="entry name" value="RNase_BN"/>
    <property type="match status" value="1"/>
</dbReference>
<feature type="transmembrane region" description="Helical" evidence="7">
    <location>
        <begin position="202"/>
        <end position="221"/>
    </location>
</feature>
<keyword evidence="5 7" id="KW-0472">Membrane</keyword>
<feature type="region of interest" description="Disordered" evidence="6">
    <location>
        <begin position="325"/>
        <end position="351"/>
    </location>
</feature>
<feature type="transmembrane region" description="Helical" evidence="7">
    <location>
        <begin position="48"/>
        <end position="74"/>
    </location>
</feature>
<accession>A0A371PAA7</accession>
<evidence type="ECO:0000256" key="5">
    <source>
        <dbReference type="ARBA" id="ARBA00023136"/>
    </source>
</evidence>
<comment type="caution">
    <text evidence="8">The sequence shown here is derived from an EMBL/GenBank/DDBJ whole genome shotgun (WGS) entry which is preliminary data.</text>
</comment>
<evidence type="ECO:0000256" key="7">
    <source>
        <dbReference type="SAM" id="Phobius"/>
    </source>
</evidence>
<evidence type="ECO:0000256" key="2">
    <source>
        <dbReference type="ARBA" id="ARBA00022475"/>
    </source>
</evidence>
<evidence type="ECO:0000256" key="3">
    <source>
        <dbReference type="ARBA" id="ARBA00022692"/>
    </source>
</evidence>
<dbReference type="InterPro" id="IPR017039">
    <property type="entry name" value="Virul_fac_BrkB"/>
</dbReference>
<dbReference type="PANTHER" id="PTHR30213:SF0">
    <property type="entry name" value="UPF0761 MEMBRANE PROTEIN YIHY"/>
    <property type="match status" value="1"/>
</dbReference>
<dbReference type="PANTHER" id="PTHR30213">
    <property type="entry name" value="INNER MEMBRANE PROTEIN YHJD"/>
    <property type="match status" value="1"/>
</dbReference>
<name>A0A371PAA7_9ACTN</name>
<protein>
    <submittedName>
        <fullName evidence="8">YihY/virulence factor BrkB family protein</fullName>
    </submittedName>
</protein>
<dbReference type="Proteomes" id="UP000265581">
    <property type="component" value="Unassembled WGS sequence"/>
</dbReference>
<keyword evidence="4 7" id="KW-1133">Transmembrane helix</keyword>
<evidence type="ECO:0000256" key="6">
    <source>
        <dbReference type="SAM" id="MobiDB-lite"/>
    </source>
</evidence>
<feature type="transmembrane region" description="Helical" evidence="7">
    <location>
        <begin position="115"/>
        <end position="136"/>
    </location>
</feature>
<evidence type="ECO:0000256" key="4">
    <source>
        <dbReference type="ARBA" id="ARBA00022989"/>
    </source>
</evidence>
<keyword evidence="3 7" id="KW-0812">Transmembrane</keyword>
<dbReference type="GO" id="GO:0005886">
    <property type="term" value="C:plasma membrane"/>
    <property type="evidence" value="ECO:0007669"/>
    <property type="project" value="UniProtKB-SubCell"/>
</dbReference>
<proteinExistence type="predicted"/>
<feature type="transmembrane region" description="Helical" evidence="7">
    <location>
        <begin position="269"/>
        <end position="290"/>
    </location>
</feature>
<dbReference type="OrthoDB" id="9781030at2"/>
<evidence type="ECO:0000256" key="1">
    <source>
        <dbReference type="ARBA" id="ARBA00004651"/>
    </source>
</evidence>
<reference evidence="8 9" key="1">
    <citation type="submission" date="2018-08" db="EMBL/GenBank/DDBJ databases">
        <title>Aeromicrobium sp. M2KJ-4, whole genome shotgun sequence.</title>
        <authorList>
            <person name="Tuo L."/>
        </authorList>
    </citation>
    <scope>NUCLEOTIDE SEQUENCE [LARGE SCALE GENOMIC DNA]</scope>
    <source>
        <strain evidence="8 9">M2KJ-4</strain>
    </source>
</reference>
<feature type="transmembrane region" description="Helical" evidence="7">
    <location>
        <begin position="233"/>
        <end position="257"/>
    </location>
</feature>
<dbReference type="AlphaFoldDB" id="A0A371PAA7"/>
<feature type="region of interest" description="Disordered" evidence="6">
    <location>
        <begin position="1"/>
        <end position="22"/>
    </location>
</feature>
<dbReference type="NCBIfam" id="TIGR00765">
    <property type="entry name" value="yihY_not_rbn"/>
    <property type="match status" value="1"/>
</dbReference>
<comment type="subcellular location">
    <subcellularLocation>
        <location evidence="1">Cell membrane</location>
        <topology evidence="1">Multi-pass membrane protein</topology>
    </subcellularLocation>
</comment>
<dbReference type="Pfam" id="PF03631">
    <property type="entry name" value="Virul_fac_BrkB"/>
    <property type="match status" value="1"/>
</dbReference>
<keyword evidence="9" id="KW-1185">Reference proteome</keyword>
<evidence type="ECO:0000313" key="9">
    <source>
        <dbReference type="Proteomes" id="UP000265581"/>
    </source>
</evidence>
<evidence type="ECO:0000313" key="8">
    <source>
        <dbReference type="EMBL" id="REK72456.1"/>
    </source>
</evidence>
<gene>
    <name evidence="8" type="ORF">DX116_02160</name>
</gene>
<sequence>MPDTAARVDADPDDDRKPDSPADLHQRSWAYVVRKTVREFSNDQCTDLAAALTYYAVLALFPALVALVSLLGVFGQGPSTVDALLKIVDQLGPDSAVDSLRPTIERLTTSQGAGLALVLGLAGALWSASGYVGAFGRAMNRVYEIGEGRPVWKLRPVQLFVTLASLVLVTVAVAGLVLTGPVAEAVGDQIGLGSTAILVWDIAKWPVLLGVVIVIVALLYYATPNVKQPKFRWISVGAVFAIVVWMLASAAFGLYVAMFSSYDKTYGSLAGVIVFLLWLWLTNVALLFGAELDAELERGRQLQAGIAAEETIQLPPRDTRTIEKAADKHRKDVADARAIRRDAGDDTKDDL</sequence>
<keyword evidence="2" id="KW-1003">Cell membrane</keyword>